<comment type="subcellular location">
    <subcellularLocation>
        <location evidence="1">Membrane</location>
        <topology evidence="1">Single-pass type IV membrane protein</topology>
    </subcellularLocation>
</comment>
<evidence type="ECO:0000313" key="10">
    <source>
        <dbReference type="EMBL" id="EPZ34304.1"/>
    </source>
</evidence>
<evidence type="ECO:0000256" key="8">
    <source>
        <dbReference type="SAM" id="Phobius"/>
    </source>
</evidence>
<dbReference type="AlphaFoldDB" id="A0A075B0I1"/>
<dbReference type="Pfam" id="PF00804">
    <property type="entry name" value="Syntaxin"/>
    <property type="match status" value="1"/>
</dbReference>
<feature type="region of interest" description="Disordered" evidence="7">
    <location>
        <begin position="426"/>
        <end position="447"/>
    </location>
</feature>
<gene>
    <name evidence="10" type="ORF">O9G_005160</name>
</gene>
<dbReference type="GO" id="GO:0012505">
    <property type="term" value="C:endomembrane system"/>
    <property type="evidence" value="ECO:0007669"/>
    <property type="project" value="TreeGrafter"/>
</dbReference>
<proteinExistence type="inferred from homology"/>
<dbReference type="InterPro" id="IPR006012">
    <property type="entry name" value="Syntaxin/epimorphin_CS"/>
</dbReference>
<organism evidence="10 11">
    <name type="scientific">Rozella allomycis (strain CSF55)</name>
    <dbReference type="NCBI Taxonomy" id="988480"/>
    <lineage>
        <taxon>Eukaryota</taxon>
        <taxon>Fungi</taxon>
        <taxon>Fungi incertae sedis</taxon>
        <taxon>Cryptomycota</taxon>
        <taxon>Cryptomycota incertae sedis</taxon>
        <taxon>Rozella</taxon>
    </lineage>
</organism>
<dbReference type="SUPFAM" id="SSF47661">
    <property type="entry name" value="t-snare proteins"/>
    <property type="match status" value="1"/>
</dbReference>
<evidence type="ECO:0000259" key="9">
    <source>
        <dbReference type="PROSITE" id="PS50192"/>
    </source>
</evidence>
<dbReference type="Pfam" id="PF00188">
    <property type="entry name" value="CAP"/>
    <property type="match status" value="1"/>
</dbReference>
<dbReference type="HOGENOM" id="CLU_492703_0_0_1"/>
<dbReference type="PANTHER" id="PTHR19957:SF307">
    <property type="entry name" value="PROTEIN SSO1-RELATED"/>
    <property type="match status" value="1"/>
</dbReference>
<dbReference type="GO" id="GO:0000149">
    <property type="term" value="F:SNARE binding"/>
    <property type="evidence" value="ECO:0007669"/>
    <property type="project" value="TreeGrafter"/>
</dbReference>
<dbReference type="InterPro" id="IPR000727">
    <property type="entry name" value="T_SNARE_dom"/>
</dbReference>
<dbReference type="InterPro" id="IPR045242">
    <property type="entry name" value="Syntaxin"/>
</dbReference>
<evidence type="ECO:0000256" key="2">
    <source>
        <dbReference type="ARBA" id="ARBA00009063"/>
    </source>
</evidence>
<dbReference type="PANTHER" id="PTHR19957">
    <property type="entry name" value="SYNTAXIN"/>
    <property type="match status" value="1"/>
</dbReference>
<dbReference type="Proteomes" id="UP000030755">
    <property type="component" value="Unassembled WGS sequence"/>
</dbReference>
<dbReference type="SMART" id="SM00397">
    <property type="entry name" value="t_SNARE"/>
    <property type="match status" value="1"/>
</dbReference>
<dbReference type="InterPro" id="IPR035940">
    <property type="entry name" value="CAP_sf"/>
</dbReference>
<dbReference type="STRING" id="988480.A0A075B0I1"/>
<keyword evidence="3 8" id="KW-0812">Transmembrane</keyword>
<sequence length="553" mass="63230">MRNRFEELQKFESEPLPAKEKKKLTDVEKAIPDEDPKMNSFFEEINNLRNNVSIIKRNVDLMNEMQSNALIAMSDEQESEIRESVERIMTENTKIANDTRTRLKAIEEVNQKLEKEDPSNSDLRIRKSQHSSTAKKLLNVMNDYQQIQIQFKDKFKAKLHRQYLIERVTSGENTNIFSGNLLSSSAEARKMLETIQERHQDIIRIEQGIMELHQLFVDLSVLVENQGDMINQIDHHVAQSVAYTTEGVEHMRKATRLQKRSRRSFYPILVPLVSTMYVITVAIVFCVNLVGASLTGANQHEFIEKINELRVSKGLQPVCYNDKLTKAAFRQASYQHKIHKMTHSGAHNSDLSDRVSSVELSYSSIFENVAMNTEGTVSRIFDQWYNSRGHYLNMIQPKVNIIGLANVGSYWTLDLANSNEGCSMPSNYTNSQSHRVQKEDNHSEGENVLSTKLVLKNDADEINSDHLRNEPEPEEENNWEAKLDSGHKETSSNHLVNEPETDDDNNLGTKLVPGHNSGPDRLGLSQNSSIFIGPTINNFMHCTFISILVFYNM</sequence>
<reference evidence="10 11" key="1">
    <citation type="journal article" date="2013" name="Curr. Biol.">
        <title>Shared signatures of parasitism and phylogenomics unite Cryptomycota and microsporidia.</title>
        <authorList>
            <person name="James T.Y."/>
            <person name="Pelin A."/>
            <person name="Bonen L."/>
            <person name="Ahrendt S."/>
            <person name="Sain D."/>
            <person name="Corradi N."/>
            <person name="Stajich J.E."/>
        </authorList>
    </citation>
    <scope>NUCLEOTIDE SEQUENCE [LARGE SCALE GENOMIC DNA]</scope>
    <source>
        <strain evidence="10 11">CSF55</strain>
    </source>
</reference>
<keyword evidence="11" id="KW-1185">Reference proteome</keyword>
<dbReference type="PROSITE" id="PS50192">
    <property type="entry name" value="T_SNARE"/>
    <property type="match status" value="1"/>
</dbReference>
<dbReference type="Gene3D" id="1.20.58.70">
    <property type="match status" value="1"/>
</dbReference>
<dbReference type="PROSITE" id="PS00914">
    <property type="entry name" value="SYNTAXIN"/>
    <property type="match status" value="1"/>
</dbReference>
<dbReference type="GO" id="GO:0005484">
    <property type="term" value="F:SNAP receptor activity"/>
    <property type="evidence" value="ECO:0007669"/>
    <property type="project" value="InterPro"/>
</dbReference>
<dbReference type="GO" id="GO:0006906">
    <property type="term" value="P:vesicle fusion"/>
    <property type="evidence" value="ECO:0007669"/>
    <property type="project" value="TreeGrafter"/>
</dbReference>
<keyword evidence="5 8" id="KW-0472">Membrane</keyword>
<keyword evidence="4 8" id="KW-1133">Transmembrane helix</keyword>
<evidence type="ECO:0000313" key="11">
    <source>
        <dbReference type="Proteomes" id="UP000030755"/>
    </source>
</evidence>
<dbReference type="CDD" id="cd05379">
    <property type="entry name" value="CAP_bacterial"/>
    <property type="match status" value="1"/>
</dbReference>
<evidence type="ECO:0000256" key="7">
    <source>
        <dbReference type="SAM" id="MobiDB-lite"/>
    </source>
</evidence>
<dbReference type="OrthoDB" id="568194at2759"/>
<comment type="similarity">
    <text evidence="2 6">Belongs to the syntaxin family.</text>
</comment>
<dbReference type="GO" id="GO:0031201">
    <property type="term" value="C:SNARE complex"/>
    <property type="evidence" value="ECO:0007669"/>
    <property type="project" value="TreeGrafter"/>
</dbReference>
<dbReference type="SMART" id="SM00503">
    <property type="entry name" value="SynN"/>
    <property type="match status" value="1"/>
</dbReference>
<evidence type="ECO:0000256" key="6">
    <source>
        <dbReference type="RuleBase" id="RU003858"/>
    </source>
</evidence>
<feature type="region of interest" description="Disordered" evidence="7">
    <location>
        <begin position="460"/>
        <end position="522"/>
    </location>
</feature>
<evidence type="ECO:0000256" key="4">
    <source>
        <dbReference type="ARBA" id="ARBA00022989"/>
    </source>
</evidence>
<dbReference type="EMBL" id="KE560964">
    <property type="protein sequence ID" value="EPZ34304.1"/>
    <property type="molecule type" value="Genomic_DNA"/>
</dbReference>
<dbReference type="CDD" id="cd15848">
    <property type="entry name" value="SNARE_syntaxin1-like"/>
    <property type="match status" value="1"/>
</dbReference>
<dbReference type="GO" id="GO:0006886">
    <property type="term" value="P:intracellular protein transport"/>
    <property type="evidence" value="ECO:0007669"/>
    <property type="project" value="InterPro"/>
</dbReference>
<evidence type="ECO:0000256" key="3">
    <source>
        <dbReference type="ARBA" id="ARBA00022692"/>
    </source>
</evidence>
<dbReference type="SUPFAM" id="SSF55797">
    <property type="entry name" value="PR-1-like"/>
    <property type="match status" value="1"/>
</dbReference>
<evidence type="ECO:0000256" key="1">
    <source>
        <dbReference type="ARBA" id="ARBA00004211"/>
    </source>
</evidence>
<protein>
    <submittedName>
        <fullName evidence="10">Syntaxin/epimorphin domain-containing protein</fullName>
    </submittedName>
</protein>
<dbReference type="CDD" id="cd00179">
    <property type="entry name" value="SynN"/>
    <property type="match status" value="1"/>
</dbReference>
<accession>A0A075B0I1</accession>
<dbReference type="InterPro" id="IPR006011">
    <property type="entry name" value="Syntaxin_N"/>
</dbReference>
<feature type="domain" description="T-SNARE coiled-coil homology" evidence="9">
    <location>
        <begin position="192"/>
        <end position="254"/>
    </location>
</feature>
<dbReference type="GO" id="GO:0048278">
    <property type="term" value="P:vesicle docking"/>
    <property type="evidence" value="ECO:0007669"/>
    <property type="project" value="TreeGrafter"/>
</dbReference>
<name>A0A075B0I1_ROZAC</name>
<feature type="compositionally biased region" description="Basic and acidic residues" evidence="7">
    <location>
        <begin position="479"/>
        <end position="491"/>
    </location>
</feature>
<feature type="transmembrane region" description="Helical" evidence="8">
    <location>
        <begin position="265"/>
        <end position="290"/>
    </location>
</feature>
<evidence type="ECO:0000256" key="5">
    <source>
        <dbReference type="ARBA" id="ARBA00023136"/>
    </source>
</evidence>
<dbReference type="GO" id="GO:0005886">
    <property type="term" value="C:plasma membrane"/>
    <property type="evidence" value="ECO:0007669"/>
    <property type="project" value="TreeGrafter"/>
</dbReference>
<feature type="region of interest" description="Disordered" evidence="7">
    <location>
        <begin position="1"/>
        <end position="24"/>
    </location>
</feature>
<dbReference type="InterPro" id="IPR014044">
    <property type="entry name" value="CAP_dom"/>
</dbReference>
<feature type="compositionally biased region" description="Basic and acidic residues" evidence="7">
    <location>
        <begin position="460"/>
        <end position="471"/>
    </location>
</feature>
<dbReference type="GO" id="GO:0006887">
    <property type="term" value="P:exocytosis"/>
    <property type="evidence" value="ECO:0007669"/>
    <property type="project" value="TreeGrafter"/>
</dbReference>
<dbReference type="InterPro" id="IPR010989">
    <property type="entry name" value="SNARE"/>
</dbReference>
<dbReference type="Gene3D" id="3.40.33.10">
    <property type="entry name" value="CAP"/>
    <property type="match status" value="1"/>
</dbReference>
<feature type="compositionally biased region" description="Basic and acidic residues" evidence="7">
    <location>
        <begin position="436"/>
        <end position="445"/>
    </location>
</feature>
<dbReference type="Gene3D" id="1.20.5.110">
    <property type="match status" value="1"/>
</dbReference>